<evidence type="ECO:0000313" key="2">
    <source>
        <dbReference type="Proteomes" id="UP001060215"/>
    </source>
</evidence>
<dbReference type="EMBL" id="CM045760">
    <property type="protein sequence ID" value="KAI8026735.1"/>
    <property type="molecule type" value="Genomic_DNA"/>
</dbReference>
<sequence length="119" mass="13115">MEVGSSRGGVAASGVWIRVRSYKQRRWAWSFGSSSGGSAVELQKTSTYEKKKKKKKKIDPENPSAGKHSDDESREKAVERATPLSPEAASLFSTGEEGGKEIAKKAITEEREEIDRTRV</sequence>
<evidence type="ECO:0000313" key="1">
    <source>
        <dbReference type="EMBL" id="KAI8026735.1"/>
    </source>
</evidence>
<gene>
    <name evidence="1" type="ORF">LOK49_LG02G00310</name>
</gene>
<name>A0ACC0IMS0_9ERIC</name>
<comment type="caution">
    <text evidence="1">The sequence shown here is derived from an EMBL/GenBank/DDBJ whole genome shotgun (WGS) entry which is preliminary data.</text>
</comment>
<accession>A0ACC0IMS0</accession>
<proteinExistence type="predicted"/>
<reference evidence="1 2" key="1">
    <citation type="journal article" date="2022" name="Plant J.">
        <title>Chromosome-level genome of Camellia lanceoleosa provides a valuable resource for understanding genome evolution and self-incompatibility.</title>
        <authorList>
            <person name="Gong W."/>
            <person name="Xiao S."/>
            <person name="Wang L."/>
            <person name="Liao Z."/>
            <person name="Chang Y."/>
            <person name="Mo W."/>
            <person name="Hu G."/>
            <person name="Li W."/>
            <person name="Zhao G."/>
            <person name="Zhu H."/>
            <person name="Hu X."/>
            <person name="Ji K."/>
            <person name="Xiang X."/>
            <person name="Song Q."/>
            <person name="Yuan D."/>
            <person name="Jin S."/>
            <person name="Zhang L."/>
        </authorList>
    </citation>
    <scope>NUCLEOTIDE SEQUENCE [LARGE SCALE GENOMIC DNA]</scope>
    <source>
        <strain evidence="1">SQ_2022a</strain>
    </source>
</reference>
<organism evidence="1 2">
    <name type="scientific">Camellia lanceoleosa</name>
    <dbReference type="NCBI Taxonomy" id="1840588"/>
    <lineage>
        <taxon>Eukaryota</taxon>
        <taxon>Viridiplantae</taxon>
        <taxon>Streptophyta</taxon>
        <taxon>Embryophyta</taxon>
        <taxon>Tracheophyta</taxon>
        <taxon>Spermatophyta</taxon>
        <taxon>Magnoliopsida</taxon>
        <taxon>eudicotyledons</taxon>
        <taxon>Gunneridae</taxon>
        <taxon>Pentapetalae</taxon>
        <taxon>asterids</taxon>
        <taxon>Ericales</taxon>
        <taxon>Theaceae</taxon>
        <taxon>Camellia</taxon>
    </lineage>
</organism>
<keyword evidence="2" id="KW-1185">Reference proteome</keyword>
<dbReference type="Proteomes" id="UP001060215">
    <property type="component" value="Chromosome 3"/>
</dbReference>
<protein>
    <submittedName>
        <fullName evidence="1">Uncharacterized protein</fullName>
    </submittedName>
</protein>